<reference evidence="1" key="1">
    <citation type="submission" date="2023-01" db="EMBL/GenBank/DDBJ databases">
        <title>Genome assembly of the deep-sea coral Lophelia pertusa.</title>
        <authorList>
            <person name="Herrera S."/>
            <person name="Cordes E."/>
        </authorList>
    </citation>
    <scope>NUCLEOTIDE SEQUENCE</scope>
    <source>
        <strain evidence="1">USNM1676648</strain>
        <tissue evidence="1">Polyp</tissue>
    </source>
</reference>
<proteinExistence type="predicted"/>
<protein>
    <submittedName>
        <fullName evidence="1">Uncharacterized protein</fullName>
    </submittedName>
</protein>
<dbReference type="OrthoDB" id="660555at2759"/>
<comment type="caution">
    <text evidence="1">The sequence shown here is derived from an EMBL/GenBank/DDBJ whole genome shotgun (WGS) entry which is preliminary data.</text>
</comment>
<evidence type="ECO:0000313" key="2">
    <source>
        <dbReference type="Proteomes" id="UP001163046"/>
    </source>
</evidence>
<gene>
    <name evidence="1" type="ORF">OS493_039265</name>
</gene>
<dbReference type="AlphaFoldDB" id="A0A9X0CC35"/>
<sequence>MKNKEAKRHSRVSGKTVKMKEFRKFVARKEEVDFTLEEKSGHIVYVPAKDKLNDHQVPAGCILHMLNGQLVFGLNLSGIQDYLSSPDHYPLTLVFRSEHGQEDVKGRKTFMYPVPDDFFGEIAPLTDEEIEHYKNLAQSWVKGLLEASTSDEGFEFVCTKNDVDIYHGTGPGSQNKKQSKDQARGLMIAATTESFRRPLPHDSFQLRYKAPDVPFYPHQGGGVMGQPAGMFRERDGLLVGICRHNP</sequence>
<accession>A0A9X0CC35</accession>
<organism evidence="1 2">
    <name type="scientific">Desmophyllum pertusum</name>
    <dbReference type="NCBI Taxonomy" id="174260"/>
    <lineage>
        <taxon>Eukaryota</taxon>
        <taxon>Metazoa</taxon>
        <taxon>Cnidaria</taxon>
        <taxon>Anthozoa</taxon>
        <taxon>Hexacorallia</taxon>
        <taxon>Scleractinia</taxon>
        <taxon>Caryophylliina</taxon>
        <taxon>Caryophylliidae</taxon>
        <taxon>Desmophyllum</taxon>
    </lineage>
</organism>
<keyword evidence="2" id="KW-1185">Reference proteome</keyword>
<dbReference type="Proteomes" id="UP001163046">
    <property type="component" value="Unassembled WGS sequence"/>
</dbReference>
<name>A0A9X0CC35_9CNID</name>
<evidence type="ECO:0000313" key="1">
    <source>
        <dbReference type="EMBL" id="KAJ7314529.1"/>
    </source>
</evidence>
<dbReference type="EMBL" id="MU827948">
    <property type="protein sequence ID" value="KAJ7314529.1"/>
    <property type="molecule type" value="Genomic_DNA"/>
</dbReference>